<dbReference type="PANTHER" id="PTHR14025">
    <property type="entry name" value="FANCONI ANEMIA GROUP M FANCM FAMILY MEMBER"/>
    <property type="match status" value="1"/>
</dbReference>
<dbReference type="Gene3D" id="1.10.150.20">
    <property type="entry name" value="5' to 3' exonuclease, C-terminal subdomain"/>
    <property type="match status" value="1"/>
</dbReference>
<keyword evidence="3 9" id="KW-0378">Hydrolase</keyword>
<reference evidence="9 10" key="1">
    <citation type="submission" date="2016-08" db="EMBL/GenBank/DDBJ databases">
        <authorList>
            <person name="Seilhamer J.J."/>
        </authorList>
    </citation>
    <scope>NUCLEOTIDE SEQUENCE [LARGE SCALE GENOMIC DNA]</scope>
    <source>
        <strain evidence="9">L21-II-0</strain>
    </source>
</reference>
<evidence type="ECO:0000313" key="10">
    <source>
        <dbReference type="Proteomes" id="UP000184671"/>
    </source>
</evidence>
<dbReference type="InterPro" id="IPR003583">
    <property type="entry name" value="Hlx-hairpin-Hlx_DNA-bd_motif"/>
</dbReference>
<dbReference type="STRING" id="118126.L21_2016"/>
<dbReference type="AlphaFoldDB" id="A0A1M4MME6"/>
<keyword evidence="5" id="KW-0067">ATP-binding</keyword>
<dbReference type="Gene3D" id="1.20.1320.20">
    <property type="entry name" value="hef helicase domain"/>
    <property type="match status" value="1"/>
</dbReference>
<dbReference type="Pfam" id="PF12826">
    <property type="entry name" value="HHH_2"/>
    <property type="match status" value="1"/>
</dbReference>
<evidence type="ECO:0000256" key="4">
    <source>
        <dbReference type="ARBA" id="ARBA00022806"/>
    </source>
</evidence>
<evidence type="ECO:0000256" key="6">
    <source>
        <dbReference type="ARBA" id="ARBA00023204"/>
    </source>
</evidence>
<dbReference type="SMART" id="SM00278">
    <property type="entry name" value="HhH1"/>
    <property type="match status" value="2"/>
</dbReference>
<keyword evidence="1" id="KW-0547">Nucleotide-binding</keyword>
<evidence type="ECO:0000256" key="3">
    <source>
        <dbReference type="ARBA" id="ARBA00022801"/>
    </source>
</evidence>
<dbReference type="InterPro" id="IPR041755">
    <property type="entry name" value="Hef_ID"/>
</dbReference>
<dbReference type="InterPro" id="IPR011335">
    <property type="entry name" value="Restrct_endonuc-II-like"/>
</dbReference>
<dbReference type="Pfam" id="PF00271">
    <property type="entry name" value="Helicase_C"/>
    <property type="match status" value="1"/>
</dbReference>
<dbReference type="PROSITE" id="PS51192">
    <property type="entry name" value="HELICASE_ATP_BIND_1"/>
    <property type="match status" value="1"/>
</dbReference>
<keyword evidence="6" id="KW-0234">DNA repair</keyword>
<dbReference type="SMART" id="SM00487">
    <property type="entry name" value="DEXDc"/>
    <property type="match status" value="1"/>
</dbReference>
<organism evidence="9 10">
    <name type="scientific">Methanoculleus chikugoensis</name>
    <dbReference type="NCBI Taxonomy" id="118126"/>
    <lineage>
        <taxon>Archaea</taxon>
        <taxon>Methanobacteriati</taxon>
        <taxon>Methanobacteriota</taxon>
        <taxon>Stenosarchaea group</taxon>
        <taxon>Methanomicrobia</taxon>
        <taxon>Methanomicrobiales</taxon>
        <taxon>Methanomicrobiaceae</taxon>
        <taxon>Methanoculleus</taxon>
    </lineage>
</organism>
<feature type="domain" description="Helicase ATP-binding" evidence="7">
    <location>
        <begin position="23"/>
        <end position="196"/>
    </location>
</feature>
<dbReference type="GO" id="GO:0006281">
    <property type="term" value="P:DNA repair"/>
    <property type="evidence" value="ECO:0007669"/>
    <property type="project" value="UniProtKB-KW"/>
</dbReference>
<evidence type="ECO:0000256" key="2">
    <source>
        <dbReference type="ARBA" id="ARBA00022763"/>
    </source>
</evidence>
<dbReference type="OrthoDB" id="9764at2157"/>
<dbReference type="InterPro" id="IPR010994">
    <property type="entry name" value="RuvA_2-like"/>
</dbReference>
<dbReference type="Pfam" id="PF21210">
    <property type="entry name" value="RNA_helicase_helical"/>
    <property type="match status" value="1"/>
</dbReference>
<evidence type="ECO:0000313" key="9">
    <source>
        <dbReference type="EMBL" id="SCL76095.1"/>
    </source>
</evidence>
<dbReference type="InterPro" id="IPR027417">
    <property type="entry name" value="P-loop_NTPase"/>
</dbReference>
<dbReference type="GO" id="GO:0005524">
    <property type="term" value="F:ATP binding"/>
    <property type="evidence" value="ECO:0007669"/>
    <property type="project" value="UniProtKB-KW"/>
</dbReference>
<evidence type="ECO:0000256" key="5">
    <source>
        <dbReference type="ARBA" id="ARBA00022840"/>
    </source>
</evidence>
<dbReference type="GO" id="GO:0004518">
    <property type="term" value="F:nuclease activity"/>
    <property type="evidence" value="ECO:0007669"/>
    <property type="project" value="InterPro"/>
</dbReference>
<dbReference type="GO" id="GO:0003677">
    <property type="term" value="F:DNA binding"/>
    <property type="evidence" value="ECO:0007669"/>
    <property type="project" value="InterPro"/>
</dbReference>
<dbReference type="NCBIfam" id="NF010337">
    <property type="entry name" value="PRK13766.1"/>
    <property type="match status" value="1"/>
</dbReference>
<evidence type="ECO:0000256" key="1">
    <source>
        <dbReference type="ARBA" id="ARBA00022741"/>
    </source>
</evidence>
<dbReference type="SUPFAM" id="SSF52980">
    <property type="entry name" value="Restriction endonuclease-like"/>
    <property type="match status" value="1"/>
</dbReference>
<dbReference type="EC" id="3.6.4.13" evidence="9"/>
<dbReference type="GO" id="GO:0003724">
    <property type="term" value="F:RNA helicase activity"/>
    <property type="evidence" value="ECO:0007669"/>
    <property type="project" value="UniProtKB-EC"/>
</dbReference>
<dbReference type="CDD" id="cd20075">
    <property type="entry name" value="XPF_nuclease_XPF_arch"/>
    <property type="match status" value="1"/>
</dbReference>
<dbReference type="GO" id="GO:0140097">
    <property type="term" value="F:catalytic activity, acting on DNA"/>
    <property type="evidence" value="ECO:0007669"/>
    <property type="project" value="UniProtKB-ARBA"/>
</dbReference>
<protein>
    <submittedName>
        <fullName evidence="9">ATP-dependent RNA helicase DbpA</fullName>
        <ecNumber evidence="9">3.6.4.13</ecNumber>
    </submittedName>
</protein>
<proteinExistence type="predicted"/>
<dbReference type="InterPro" id="IPR001650">
    <property type="entry name" value="Helicase_C-like"/>
</dbReference>
<dbReference type="PROSITE" id="PS51194">
    <property type="entry name" value="HELICASE_CTER"/>
    <property type="match status" value="1"/>
</dbReference>
<dbReference type="EMBL" id="FMID01000046">
    <property type="protein sequence ID" value="SCL76095.1"/>
    <property type="molecule type" value="Genomic_DNA"/>
</dbReference>
<evidence type="ECO:0000259" key="7">
    <source>
        <dbReference type="PROSITE" id="PS51192"/>
    </source>
</evidence>
<dbReference type="InterPro" id="IPR006166">
    <property type="entry name" value="ERCC4_domain"/>
</dbReference>
<dbReference type="SMART" id="SM00891">
    <property type="entry name" value="ERCC4"/>
    <property type="match status" value="1"/>
</dbReference>
<dbReference type="Pfam" id="PF00270">
    <property type="entry name" value="DEAD"/>
    <property type="match status" value="1"/>
</dbReference>
<dbReference type="GO" id="GO:0016787">
    <property type="term" value="F:hydrolase activity"/>
    <property type="evidence" value="ECO:0007669"/>
    <property type="project" value="UniProtKB-KW"/>
</dbReference>
<gene>
    <name evidence="9" type="primary">dbpA</name>
    <name evidence="9" type="ORF">L21_2016</name>
</gene>
<evidence type="ECO:0000259" key="8">
    <source>
        <dbReference type="PROSITE" id="PS51194"/>
    </source>
</evidence>
<feature type="domain" description="Helicase C-terminal" evidence="8">
    <location>
        <begin position="361"/>
        <end position="515"/>
    </location>
</feature>
<dbReference type="SUPFAM" id="SSF52540">
    <property type="entry name" value="P-loop containing nucleoside triphosphate hydrolases"/>
    <property type="match status" value="1"/>
</dbReference>
<keyword evidence="4 9" id="KW-0347">Helicase</keyword>
<dbReference type="InterPro" id="IPR014001">
    <property type="entry name" value="Helicase_ATP-bd"/>
</dbReference>
<accession>A0A1M4MME6</accession>
<dbReference type="InterPro" id="IPR011545">
    <property type="entry name" value="DEAD/DEAH_box_helicase_dom"/>
</dbReference>
<dbReference type="CDD" id="cd12089">
    <property type="entry name" value="Hef_ID"/>
    <property type="match status" value="1"/>
</dbReference>
<dbReference type="Proteomes" id="UP000184671">
    <property type="component" value="Unassembled WGS sequence"/>
</dbReference>
<dbReference type="RefSeq" id="WP_074370323.1">
    <property type="nucleotide sequence ID" value="NZ_FMID01000046.1"/>
</dbReference>
<keyword evidence="2" id="KW-0227">DNA damage</keyword>
<dbReference type="PANTHER" id="PTHR14025:SF20">
    <property type="entry name" value="FANCONI ANEMIA GROUP M PROTEIN"/>
    <property type="match status" value="1"/>
</dbReference>
<dbReference type="SMART" id="SM00490">
    <property type="entry name" value="HELICc"/>
    <property type="match status" value="1"/>
</dbReference>
<dbReference type="Pfam" id="PF02732">
    <property type="entry name" value="ERCC4"/>
    <property type="match status" value="1"/>
</dbReference>
<name>A0A1M4MME6_9EURY</name>
<dbReference type="InterPro" id="IPR041663">
    <property type="entry name" value="DisA/LigA_HHH"/>
</dbReference>
<dbReference type="Gene3D" id="3.40.50.10130">
    <property type="match status" value="1"/>
</dbReference>
<dbReference type="Gene3D" id="3.40.50.300">
    <property type="entry name" value="P-loop containing nucleotide triphosphate hydrolases"/>
    <property type="match status" value="2"/>
</dbReference>
<dbReference type="SUPFAM" id="SSF47781">
    <property type="entry name" value="RuvA domain 2-like"/>
    <property type="match status" value="1"/>
</dbReference>
<sequence length="757" mass="83188">MNYVSHPLIRPESIEERRYQLSIALRALDANTMVVLPTGLGKTAVALIVAASRLYSHPGRVLVLAPTKPLVEQHLRFFRQFLLIRDGSEPDESDFVMFTGDTSPEERARAWEACRVCFATPQVIKNDCLAGRYSLAAVVLLVVDECHRAVGNYAYVFLAGHYCTAANDPLLLAMTASPGGDPAKVQEVCNNLHIEAVETRVETDEDVRPYIHEREIQYVDVYLPEELQAAIVVLRGLVESRLARLAKLNFRVPKPDKLSMKALNALNAQIQQRIRTRDPSAFIAASLHAECMKLRHAISLAETQGSEALKLYLGRLGAEGASSSGSKASKRLVADPAYRSLVEAAAGWKEELHPKASIVRELVRAQLAAHPESRIIVFATYRDTVQTLVDTLTVAGIACERFVGQASRDAERGLSQKEQIASLARFREGEFKCLIATSVGEEGLDVPSTDMVIFYEAVPSEIRSIQRKGRTGRSGSGTIVVLVTKGTSDETFRYVSQSRERAMVTGIKEMSAAPPLAPAPAPTPTPTPSVPAATRQADILSFAPAGPAITIDDRETSSRVVGRLYELGASIALERLEVGDYAIGDRILVERKTVQDFMNTLVERDLFGQIKAMADAVLRPVLIIEGEDDLYAVRNIHPNAIRGTLAAITVDMGVALIRTRDADDTAETLYVLAQREGSERGERKIHPKKSYRSVREEQEYALAAFPNVGLKSARLLLEHFGSLKAIVDAEPEELSSVYGIGEKTARAIWDLARRPYR</sequence>